<feature type="domain" description="Secretin/TonB short N-terminal" evidence="8">
    <location>
        <begin position="87"/>
        <end position="138"/>
    </location>
</feature>
<evidence type="ECO:0000256" key="4">
    <source>
        <dbReference type="ARBA" id="ARBA00022692"/>
    </source>
</evidence>
<dbReference type="Pfam" id="PF07715">
    <property type="entry name" value="Plug"/>
    <property type="match status" value="1"/>
</dbReference>
<evidence type="ECO:0000256" key="5">
    <source>
        <dbReference type="ARBA" id="ARBA00023136"/>
    </source>
</evidence>
<keyword evidence="10" id="KW-1185">Reference proteome</keyword>
<dbReference type="Gene3D" id="2.60.40.1120">
    <property type="entry name" value="Carboxypeptidase-like, regulatory domain"/>
    <property type="match status" value="1"/>
</dbReference>
<keyword evidence="5 7" id="KW-0472">Membrane</keyword>
<keyword evidence="6 7" id="KW-0998">Cell outer membrane</keyword>
<dbReference type="NCBIfam" id="TIGR04057">
    <property type="entry name" value="SusC_RagA_signa"/>
    <property type="match status" value="1"/>
</dbReference>
<dbReference type="InterPro" id="IPR012910">
    <property type="entry name" value="Plug_dom"/>
</dbReference>
<keyword evidence="4 7" id="KW-0812">Transmembrane</keyword>
<dbReference type="InterPro" id="IPR039426">
    <property type="entry name" value="TonB-dep_rcpt-like"/>
</dbReference>
<dbReference type="InterPro" id="IPR023997">
    <property type="entry name" value="TonB-dep_OMP_SusC/RagA_CS"/>
</dbReference>
<dbReference type="PROSITE" id="PS52016">
    <property type="entry name" value="TONB_DEPENDENT_REC_3"/>
    <property type="match status" value="1"/>
</dbReference>
<dbReference type="InterPro" id="IPR023996">
    <property type="entry name" value="TonB-dep_OMP_SusC/RagA"/>
</dbReference>
<evidence type="ECO:0000256" key="1">
    <source>
        <dbReference type="ARBA" id="ARBA00004571"/>
    </source>
</evidence>
<dbReference type="InterPro" id="IPR011662">
    <property type="entry name" value="Secretin/TonB_short_N"/>
</dbReference>
<dbReference type="EMBL" id="RMBX01000003">
    <property type="protein sequence ID" value="RPD42155.1"/>
    <property type="molecule type" value="Genomic_DNA"/>
</dbReference>
<dbReference type="Gene3D" id="2.40.170.20">
    <property type="entry name" value="TonB-dependent receptor, beta-barrel domain"/>
    <property type="match status" value="1"/>
</dbReference>
<comment type="similarity">
    <text evidence="7">Belongs to the TonB-dependent receptor family.</text>
</comment>
<evidence type="ECO:0000256" key="3">
    <source>
        <dbReference type="ARBA" id="ARBA00022452"/>
    </source>
</evidence>
<comment type="caution">
    <text evidence="9">The sequence shown here is derived from an EMBL/GenBank/DDBJ whole genome shotgun (WGS) entry which is preliminary data.</text>
</comment>
<evidence type="ECO:0000313" key="9">
    <source>
        <dbReference type="EMBL" id="RPD42155.1"/>
    </source>
</evidence>
<evidence type="ECO:0000256" key="2">
    <source>
        <dbReference type="ARBA" id="ARBA00022448"/>
    </source>
</evidence>
<dbReference type="SUPFAM" id="SSF49464">
    <property type="entry name" value="Carboxypeptidase regulatory domain-like"/>
    <property type="match status" value="1"/>
</dbReference>
<dbReference type="GO" id="GO:0009279">
    <property type="term" value="C:cell outer membrane"/>
    <property type="evidence" value="ECO:0007669"/>
    <property type="project" value="UniProtKB-SubCell"/>
</dbReference>
<dbReference type="Gene3D" id="2.170.130.10">
    <property type="entry name" value="TonB-dependent receptor, plug domain"/>
    <property type="match status" value="1"/>
</dbReference>
<dbReference type="Pfam" id="PF13620">
    <property type="entry name" value="CarboxypepD_reg"/>
    <property type="match status" value="1"/>
</dbReference>
<dbReference type="InterPro" id="IPR036942">
    <property type="entry name" value="Beta-barrel_TonB_sf"/>
</dbReference>
<name>A0A3N4MFH1_9BACT</name>
<dbReference type="NCBIfam" id="TIGR04056">
    <property type="entry name" value="OMP_RagA_SusC"/>
    <property type="match status" value="1"/>
</dbReference>
<keyword evidence="3 7" id="KW-1134">Transmembrane beta strand</keyword>
<comment type="subcellular location">
    <subcellularLocation>
        <location evidence="1 7">Cell outer membrane</location>
        <topology evidence="1 7">Multi-pass membrane protein</topology>
    </subcellularLocation>
</comment>
<dbReference type="Proteomes" id="UP000279089">
    <property type="component" value="Unassembled WGS sequence"/>
</dbReference>
<evidence type="ECO:0000259" key="8">
    <source>
        <dbReference type="SMART" id="SM00965"/>
    </source>
</evidence>
<accession>A0A3N4MFH1</accession>
<dbReference type="PROSITE" id="PS00018">
    <property type="entry name" value="EF_HAND_1"/>
    <property type="match status" value="1"/>
</dbReference>
<organism evidence="9 10">
    <name type="scientific">Chitinophaga barathri</name>
    <dbReference type="NCBI Taxonomy" id="1647451"/>
    <lineage>
        <taxon>Bacteria</taxon>
        <taxon>Pseudomonadati</taxon>
        <taxon>Bacteroidota</taxon>
        <taxon>Chitinophagia</taxon>
        <taxon>Chitinophagales</taxon>
        <taxon>Chitinophagaceae</taxon>
        <taxon>Chitinophaga</taxon>
    </lineage>
</organism>
<dbReference type="InterPro" id="IPR018247">
    <property type="entry name" value="EF_Hand_1_Ca_BS"/>
</dbReference>
<sequence length="1178" mass="129364">MNTHSRGRLIISQPNQCKCMQFKGICRGRTVPWPCAQMFRAMRYTAYLLLVFFLHVSGKNIAQVVTVSGNNMPLTKVFSTIEQQTGYVVFSNKKVLSNSRPVTLHAVKMPLAQLLDIALQGQQLGYEISNKTILIYKKGETASGAAAQAALLTRNVTGTLEDSAAAPVERASVRLTPGNKGTSSDGRGNFLLAGVAPGNYTLEISCLGYQPLRMQVTVNESADLQLGKIRMKQQANTLGQVEVVVAYGTVKRADLTGAVGQVDMADLAKAPVASFTEALAGRIAGVQVSSQDGQPGKGMGIVIRGANSLTQNNSPLYVIDGFPIEDPEDGMLNPDDIETINILKDASATAIYGSRAANGVILVETKKGRIGKPVVTFNTSYGIQQVQKTIPVMDAYEFVKYQEELNKTSATNAYFQNGRTLESYRDMEGINWQDQVFRTSPVLISNIAIRGGSGQTRYSLSGSVYDQEGIVINSGYSRYQGRAAIDQAIGRKLKAGVTINYSRINTHGQPVAEGNGPSFTTYLLSRAWGYRPVAGDPNTDLIDDDGDMAFINQYDIRLNPITTSNNEYNKTSTSDFLANGYLTYSPLSNLVFRFAGSMSNRQRRGDLFFNSKTVQGSPLNPRNIRGQHGSVTYTETSILSNDNTVTYNTTISNDHKITALGGISFQEYKAETYGYAAQNLPNEQLQMPGMDEGIPYTAYATSGENFIASFFGRLSYNYRSKYMLEFTFRGDGSSKFAKGHKWGYFPSGSFAWNMQEENFMKGLAFVSNSKLRASYGSTGNNRVGNYDAYSGLSFPVGNSYSFNNGTPGKGAIISGLGNSNLKWETTRQLNIGYDLGLFNDRVEFTVDWYRKVTSDLLLNADLPATMGMLQAQQNIGKIQNQGVEFGLKTVNFRSKDFEWSSNFNISFNKNKILELVRGQEALYSTVNFETQYNNNPPYISQVGQPAGMFYGYIFDGVYQLSDFNKSTSGTYTLKPGVSNNGAAAQPGHIKYRDMNGDGDITPADLVVIGRGQPIHTGGFSNNFSYKGFDLNVFLQWSYGNDILNANRYMFEGNGNIRLSLNQFASYQDRWSESNPTNKNFKSGGQGTIGSYSSRAIEDGSYLRLKTVSLGYNLPEHVLKTLHLSKLRLTVAAQNLLTFTNYSGMDPEVSVRSSVLTPGFDFSAYPIARTVVFGLNVTF</sequence>
<dbReference type="InterPro" id="IPR008969">
    <property type="entry name" value="CarboxyPept-like_regulatory"/>
</dbReference>
<dbReference type="SUPFAM" id="SSF56935">
    <property type="entry name" value="Porins"/>
    <property type="match status" value="1"/>
</dbReference>
<dbReference type="InterPro" id="IPR037066">
    <property type="entry name" value="Plug_dom_sf"/>
</dbReference>
<dbReference type="OrthoDB" id="9768177at2"/>
<dbReference type="Pfam" id="PF07660">
    <property type="entry name" value="STN"/>
    <property type="match status" value="1"/>
</dbReference>
<evidence type="ECO:0000256" key="7">
    <source>
        <dbReference type="PROSITE-ProRule" id="PRU01360"/>
    </source>
</evidence>
<gene>
    <name evidence="9" type="ORF">EG028_08415</name>
</gene>
<dbReference type="AlphaFoldDB" id="A0A3N4MFH1"/>
<keyword evidence="2 7" id="KW-0813">Transport</keyword>
<reference evidence="10" key="1">
    <citation type="submission" date="2018-11" db="EMBL/GenBank/DDBJ databases">
        <title>Chitinophaga lutea sp.nov., isolate from arsenic contaminated soil.</title>
        <authorList>
            <person name="Zong Y."/>
        </authorList>
    </citation>
    <scope>NUCLEOTIDE SEQUENCE [LARGE SCALE GENOMIC DNA]</scope>
    <source>
        <strain evidence="10">YLT18</strain>
    </source>
</reference>
<dbReference type="SMART" id="SM00965">
    <property type="entry name" value="STN"/>
    <property type="match status" value="1"/>
</dbReference>
<evidence type="ECO:0000313" key="10">
    <source>
        <dbReference type="Proteomes" id="UP000279089"/>
    </source>
</evidence>
<proteinExistence type="inferred from homology"/>
<protein>
    <submittedName>
        <fullName evidence="9">SusC/RagA family TonB-linked outer membrane protein</fullName>
    </submittedName>
</protein>
<dbReference type="Gene3D" id="3.55.50.30">
    <property type="match status" value="1"/>
</dbReference>
<evidence type="ECO:0000256" key="6">
    <source>
        <dbReference type="ARBA" id="ARBA00023237"/>
    </source>
</evidence>